<organism evidence="2 3">
    <name type="scientific">Saccharothrix espanaensis (strain ATCC 51144 / DSM 44229 / JCM 9112 / NBRC 15066 / NRRL 15764)</name>
    <dbReference type="NCBI Taxonomy" id="1179773"/>
    <lineage>
        <taxon>Bacteria</taxon>
        <taxon>Bacillati</taxon>
        <taxon>Actinomycetota</taxon>
        <taxon>Actinomycetes</taxon>
        <taxon>Pseudonocardiales</taxon>
        <taxon>Pseudonocardiaceae</taxon>
        <taxon>Saccharothrix</taxon>
    </lineage>
</organism>
<evidence type="ECO:0000313" key="3">
    <source>
        <dbReference type="Proteomes" id="UP000006281"/>
    </source>
</evidence>
<keyword evidence="3" id="KW-1185">Reference proteome</keyword>
<feature type="chain" id="PRO_5039022006" evidence="1">
    <location>
        <begin position="21"/>
        <end position="135"/>
    </location>
</feature>
<protein>
    <submittedName>
        <fullName evidence="2">Putative secreted protein</fullName>
    </submittedName>
</protein>
<dbReference type="HOGENOM" id="CLU_1884276_0_0_11"/>
<accession>K0K042</accession>
<dbReference type="AlphaFoldDB" id="K0K042"/>
<dbReference type="KEGG" id="sesp:BN6_29700"/>
<dbReference type="BioCyc" id="SESP1179773:BN6_RS14425-MONOMER"/>
<feature type="signal peptide" evidence="1">
    <location>
        <begin position="1"/>
        <end position="20"/>
    </location>
</feature>
<dbReference type="Proteomes" id="UP000006281">
    <property type="component" value="Chromosome"/>
</dbReference>
<evidence type="ECO:0000313" key="2">
    <source>
        <dbReference type="EMBL" id="CCH30279.1"/>
    </source>
</evidence>
<name>K0K042_SACES</name>
<dbReference type="EMBL" id="HE804045">
    <property type="protein sequence ID" value="CCH30279.1"/>
    <property type="molecule type" value="Genomic_DNA"/>
</dbReference>
<dbReference type="Pfam" id="PF03995">
    <property type="entry name" value="Inhibitor_I36"/>
    <property type="match status" value="1"/>
</dbReference>
<proteinExistence type="predicted"/>
<reference evidence="2 3" key="1">
    <citation type="journal article" date="2012" name="BMC Genomics">
        <title>Complete genome sequence of Saccharothrix espanaensis DSM 44229T and comparison to the other completely sequenced Pseudonocardiaceae.</title>
        <authorList>
            <person name="Strobel T."/>
            <person name="Al-Dilaimi A."/>
            <person name="Blom J."/>
            <person name="Gessner A."/>
            <person name="Kalinowski J."/>
            <person name="Luzhetska M."/>
            <person name="Puhler A."/>
            <person name="Szczepanowski R."/>
            <person name="Bechthold A."/>
            <person name="Ruckert C."/>
        </authorList>
    </citation>
    <scope>NUCLEOTIDE SEQUENCE [LARGE SCALE GENOMIC DNA]</scope>
    <source>
        <strain evidence="3">ATCC 51144 / DSM 44229 / JCM 9112 / NBRC 15066 / NRRL 15764</strain>
    </source>
</reference>
<sequence length="135" mass="14070">MIRKLSAVLGVVASSALVFAGPAAATAPDYAAPADGAISITAFNDCPSARMCIFNNLNGGTPYGSFATGDGDLADSNGPRGLNNNAESVSNRTNQLWCFYDAGGFNNEIFRVASGFEGNLDPEDRNRVTSLRVCP</sequence>
<dbReference type="OrthoDB" id="4554488at2"/>
<gene>
    <name evidence="2" type="ordered locus">BN6_29700</name>
</gene>
<dbReference type="RefSeq" id="WP_015100391.1">
    <property type="nucleotide sequence ID" value="NC_019673.1"/>
</dbReference>
<evidence type="ECO:0000256" key="1">
    <source>
        <dbReference type="SAM" id="SignalP"/>
    </source>
</evidence>
<keyword evidence="1" id="KW-0732">Signal</keyword>